<dbReference type="Gene3D" id="3.50.50.100">
    <property type="match status" value="1"/>
</dbReference>
<gene>
    <name evidence="8" type="ORF">K7432_010282</name>
</gene>
<accession>A0ABR2WP46</accession>
<evidence type="ECO:0000256" key="5">
    <source>
        <dbReference type="ARBA" id="ARBA00023027"/>
    </source>
</evidence>
<evidence type="ECO:0000313" key="9">
    <source>
        <dbReference type="Proteomes" id="UP001479436"/>
    </source>
</evidence>
<organism evidence="8 9">
    <name type="scientific">Basidiobolus ranarum</name>
    <dbReference type="NCBI Taxonomy" id="34480"/>
    <lineage>
        <taxon>Eukaryota</taxon>
        <taxon>Fungi</taxon>
        <taxon>Fungi incertae sedis</taxon>
        <taxon>Zoopagomycota</taxon>
        <taxon>Entomophthoromycotina</taxon>
        <taxon>Basidiobolomycetes</taxon>
        <taxon>Basidiobolales</taxon>
        <taxon>Basidiobolaceae</taxon>
        <taxon>Basidiobolus</taxon>
    </lineage>
</organism>
<dbReference type="PRINTS" id="PR00368">
    <property type="entry name" value="FADPNR"/>
</dbReference>
<evidence type="ECO:0000256" key="2">
    <source>
        <dbReference type="ARBA" id="ARBA00022630"/>
    </source>
</evidence>
<dbReference type="InterPro" id="IPR036188">
    <property type="entry name" value="FAD/NAD-bd_sf"/>
</dbReference>
<evidence type="ECO:0000259" key="7">
    <source>
        <dbReference type="Pfam" id="PF22366"/>
    </source>
</evidence>
<evidence type="ECO:0000256" key="4">
    <source>
        <dbReference type="ARBA" id="ARBA00023002"/>
    </source>
</evidence>
<dbReference type="PANTHER" id="PTHR43706:SF13">
    <property type="entry name" value="NADH DEHYDROGENASE-RELATED"/>
    <property type="match status" value="1"/>
</dbReference>
<reference evidence="8 9" key="1">
    <citation type="submission" date="2023-04" db="EMBL/GenBank/DDBJ databases">
        <title>Genome of Basidiobolus ranarum AG-B5.</title>
        <authorList>
            <person name="Stajich J.E."/>
            <person name="Carter-House D."/>
            <person name="Gryganskyi A."/>
        </authorList>
    </citation>
    <scope>NUCLEOTIDE SEQUENCE [LARGE SCALE GENOMIC DNA]</scope>
    <source>
        <strain evidence="8 9">AG-B5</strain>
    </source>
</reference>
<proteinExistence type="inferred from homology"/>
<dbReference type="InterPro" id="IPR023753">
    <property type="entry name" value="FAD/NAD-binding_dom"/>
</dbReference>
<dbReference type="Pfam" id="PF22366">
    <property type="entry name" value="NDH2_C"/>
    <property type="match status" value="1"/>
</dbReference>
<comment type="similarity">
    <text evidence="1">Belongs to the NADH dehydrogenase family.</text>
</comment>
<keyword evidence="2" id="KW-0285">Flavoprotein</keyword>
<evidence type="ECO:0000313" key="8">
    <source>
        <dbReference type="EMBL" id="KAK9763239.1"/>
    </source>
</evidence>
<feature type="domain" description="External alternative NADH-ubiquinone oxidoreductase-like C-terminal" evidence="7">
    <location>
        <begin position="443"/>
        <end position="506"/>
    </location>
</feature>
<dbReference type="InterPro" id="IPR054585">
    <property type="entry name" value="NDH2-like_C"/>
</dbReference>
<dbReference type="Proteomes" id="UP001479436">
    <property type="component" value="Unassembled WGS sequence"/>
</dbReference>
<comment type="caution">
    <text evidence="8">The sequence shown here is derived from an EMBL/GenBank/DDBJ whole genome shotgun (WGS) entry which is preliminary data.</text>
</comment>
<evidence type="ECO:0000256" key="1">
    <source>
        <dbReference type="ARBA" id="ARBA00005272"/>
    </source>
</evidence>
<evidence type="ECO:0008006" key="10">
    <source>
        <dbReference type="Google" id="ProtNLM"/>
    </source>
</evidence>
<evidence type="ECO:0000259" key="6">
    <source>
        <dbReference type="Pfam" id="PF07992"/>
    </source>
</evidence>
<evidence type="ECO:0000256" key="3">
    <source>
        <dbReference type="ARBA" id="ARBA00022827"/>
    </source>
</evidence>
<protein>
    <recommendedName>
        <fullName evidence="10">FAD/NAD(P)-binding domain-containing protein</fullName>
    </recommendedName>
</protein>
<keyword evidence="9" id="KW-1185">Reference proteome</keyword>
<dbReference type="PANTHER" id="PTHR43706">
    <property type="entry name" value="NADH DEHYDROGENASE"/>
    <property type="match status" value="1"/>
</dbReference>
<feature type="domain" description="FAD/NAD(P)-binding" evidence="6">
    <location>
        <begin position="85"/>
        <end position="412"/>
    </location>
</feature>
<dbReference type="EMBL" id="JASJQH010000696">
    <property type="protein sequence ID" value="KAK9763239.1"/>
    <property type="molecule type" value="Genomic_DNA"/>
</dbReference>
<dbReference type="Pfam" id="PF07992">
    <property type="entry name" value="Pyr_redox_2"/>
    <property type="match status" value="1"/>
</dbReference>
<sequence>MKSIYSIVGLTVVAIEIDHRIFPSSSNYMASLLGLTRSLPKPFPSISLPHQASTSWVTSNNPTLRALGYGAPKRFVTSVGKSQGRLVILGTGWAGFKVLKKVNKKKYDVHVVSPRNYFVFTPLLASTSVGTLESRCILEPVKQHAREANFYEAWCDSIDLKKQQILCTSNLGDKNEKFILDYDTLIVSVGAYSNTFNVPGVQENAFFLKDINDARAIRHRVIERFEQASQPGTSEKDQLSLLHFAVVGGGPTGIEFSGELHDFISDDLSKLYPNLIDKVQMTIYDVAPNILSNFDSSLEQYVTKRFMRRGIKIRTGAIIEEVCSHSIKIKGGGEEPTGLVVWATGLTENPLVKAMEGQVAKDSRKRLLTDHHLRVLDPLTEEPIENVYALGDCSTIKDYDLPATAQVAKQKGDYLVKALNKLAREGTANILDVTKPFDYHHIASMAYVGGWKAIVELGSDKKHDMKYAGWMSWLFWRSAYFTMSVSNKNKVLIPMYWFLTWIFGRDTSRF</sequence>
<dbReference type="InterPro" id="IPR045024">
    <property type="entry name" value="NDH-2"/>
</dbReference>
<keyword evidence="4" id="KW-0560">Oxidoreductase</keyword>
<name>A0ABR2WP46_9FUNG</name>
<keyword evidence="5" id="KW-0520">NAD</keyword>
<dbReference type="SUPFAM" id="SSF51905">
    <property type="entry name" value="FAD/NAD(P)-binding domain"/>
    <property type="match status" value="2"/>
</dbReference>
<keyword evidence="3" id="KW-0274">FAD</keyword>